<dbReference type="PANTHER" id="PTHR45985:SF12">
    <property type="entry name" value="CHITIN DEACETYLASE-LIKE 5, ISOFORM B"/>
    <property type="match status" value="1"/>
</dbReference>
<dbReference type="KEGG" id="dpte:113799620"/>
<evidence type="ECO:0000256" key="2">
    <source>
        <dbReference type="SAM" id="Phobius"/>
    </source>
</evidence>
<dbReference type="Proteomes" id="UP000515146">
    <property type="component" value="Unplaced"/>
</dbReference>
<keyword evidence="2" id="KW-1133">Transmembrane helix</keyword>
<feature type="compositionally biased region" description="Polar residues" evidence="1">
    <location>
        <begin position="150"/>
        <end position="165"/>
    </location>
</feature>
<feature type="region of interest" description="Disordered" evidence="1">
    <location>
        <begin position="581"/>
        <end position="618"/>
    </location>
</feature>
<dbReference type="RefSeq" id="XP_027206090.1">
    <property type="nucleotide sequence ID" value="XM_027350289.1"/>
</dbReference>
<proteinExistence type="predicted"/>
<feature type="compositionally biased region" description="Low complexity" evidence="1">
    <location>
        <begin position="166"/>
        <end position="175"/>
    </location>
</feature>
<feature type="compositionally biased region" description="Low complexity" evidence="1">
    <location>
        <begin position="140"/>
        <end position="149"/>
    </location>
</feature>
<keyword evidence="2" id="KW-0812">Transmembrane</keyword>
<feature type="domain" description="NodB homology" evidence="3">
    <location>
        <begin position="651"/>
        <end position="899"/>
    </location>
</feature>
<dbReference type="CDD" id="cd10975">
    <property type="entry name" value="CE4_CDA_like_2"/>
    <property type="match status" value="1"/>
</dbReference>
<dbReference type="GO" id="GO:0005975">
    <property type="term" value="P:carbohydrate metabolic process"/>
    <property type="evidence" value="ECO:0007669"/>
    <property type="project" value="InterPro"/>
</dbReference>
<dbReference type="PROSITE" id="PS51677">
    <property type="entry name" value="NODB"/>
    <property type="match status" value="1"/>
</dbReference>
<dbReference type="PANTHER" id="PTHR45985">
    <property type="match status" value="1"/>
</dbReference>
<dbReference type="GO" id="GO:0016810">
    <property type="term" value="F:hydrolase activity, acting on carbon-nitrogen (but not peptide) bonds"/>
    <property type="evidence" value="ECO:0007669"/>
    <property type="project" value="InterPro"/>
</dbReference>
<organism evidence="4 5">
    <name type="scientific">Dermatophagoides pteronyssinus</name>
    <name type="common">European house dust mite</name>
    <dbReference type="NCBI Taxonomy" id="6956"/>
    <lineage>
        <taxon>Eukaryota</taxon>
        <taxon>Metazoa</taxon>
        <taxon>Ecdysozoa</taxon>
        <taxon>Arthropoda</taxon>
        <taxon>Chelicerata</taxon>
        <taxon>Arachnida</taxon>
        <taxon>Acari</taxon>
        <taxon>Acariformes</taxon>
        <taxon>Sarcoptiformes</taxon>
        <taxon>Astigmata</taxon>
        <taxon>Psoroptidia</taxon>
        <taxon>Analgoidea</taxon>
        <taxon>Pyroglyphidae</taxon>
        <taxon>Dermatophagoidinae</taxon>
        <taxon>Dermatophagoides</taxon>
    </lineage>
</organism>
<feature type="transmembrane region" description="Helical" evidence="2">
    <location>
        <begin position="21"/>
        <end position="40"/>
    </location>
</feature>
<name>A0A6P6YLM2_DERPT</name>
<sequence>MSFNLKSTSFTWNAIHQHHTTMIKINLILILGFFIIPFTFGESLSTNHQKYQPIILIERNNSNRLSTRNSFIIDNQNSRNQQLKSASIIPKHLQLRRQPSAIDNDNENLVVLTTPTYRKLKFKRPQHYHRQHFSQIINSNITSSSSSSQRPSFQEIISPQNHRMTSNSIIISNDNANESVDERKEKNKKSTTMVKAKYVMPSPEMSTPSFLHFYGPSMLQISRMKISHPSNAHQHRQDLNQRTIAKRKRIVLKYMKLKPNLTYSTAQRTNNHNKIVESNPNFNNNNIVNRVIVIPNENNEIRDPRPKSVNMTPSIAMDHSQLTVAVRPLFAENEDFDILRNDIPKSDTAAKHLRRSLPNFLPSNISSTFQSPPNFRVHSASFGRPAPKPSSYHWSYSAPINLTSRYKIKSFGPSEPEQLHSFTLNENQPIFKSFSTNSPKNFSTFIIPRTNTPVDLMTFHNHQHNQNPQNKPSDLFNGARPVMSAPKRSNTNSAIVLQRQFISTPLLTNPTSTLTTTTKMATTKSTTPAPISITSFSRTAINNNNDHRHPLPNYDYDLYDDHFYNNYGVTSSHTFVSTTTTRAPSRRQMTNKLRTPSSSNLKNSQTKMVMTKERSGKTNAERCTEQQCHLPYCRCGSSTIPDGLKSKDIAQLVMITFDDSINELNWELYQEIFSNRFNPNGCPILGTFYVSHEWTDYSQVQNLYSIGHEMASHTITHSFGDKFSKEKWLNEVNGQREILSLYGGVKYEDVRGMRAPFLQPGGNRQYEMLYDANFTYDSSLPVFENNPPYWPYTFDYAMSHDCMITPCPSKSFPGLWEVGMVMLIDHRGGRCSMVDACSHPSTEDGVFENLLKNFNRHYHSNKAPFGLYFHSAWFNTAHHKNGFLRFIDHILKNKDVYFVTKWQLLQWMMQPTPLSRLKSFQPFQCDYSDRPACNRPKICSTSHRDGPRYLKTCQKCPKQYPWVGKTGFKK</sequence>
<evidence type="ECO:0000259" key="3">
    <source>
        <dbReference type="PROSITE" id="PS51677"/>
    </source>
</evidence>
<dbReference type="Pfam" id="PF01522">
    <property type="entry name" value="Polysacc_deac_1"/>
    <property type="match status" value="1"/>
</dbReference>
<dbReference type="SUPFAM" id="SSF88713">
    <property type="entry name" value="Glycoside hydrolase/deacetylase"/>
    <property type="match status" value="1"/>
</dbReference>
<protein>
    <submittedName>
        <fullName evidence="5">Rho GTPase-activating protein gacU-like</fullName>
    </submittedName>
</protein>
<keyword evidence="2" id="KW-0472">Membrane</keyword>
<accession>A0A6P6YLM2</accession>
<reference evidence="5" key="1">
    <citation type="submission" date="2025-08" db="UniProtKB">
        <authorList>
            <consortium name="RefSeq"/>
        </authorList>
    </citation>
    <scope>IDENTIFICATION</scope>
    <source>
        <strain evidence="5">Airmid</strain>
    </source>
</reference>
<feature type="compositionally biased region" description="Polar residues" evidence="1">
    <location>
        <begin position="587"/>
        <end position="608"/>
    </location>
</feature>
<dbReference type="InParanoid" id="A0A6P6YLM2"/>
<dbReference type="OrthoDB" id="504708at2759"/>
<gene>
    <name evidence="5" type="primary">LOC113799620</name>
</gene>
<evidence type="ECO:0000256" key="1">
    <source>
        <dbReference type="SAM" id="MobiDB-lite"/>
    </source>
</evidence>
<keyword evidence="4" id="KW-1185">Reference proteome</keyword>
<dbReference type="InterPro" id="IPR052740">
    <property type="entry name" value="CE4"/>
</dbReference>
<evidence type="ECO:0000313" key="4">
    <source>
        <dbReference type="Proteomes" id="UP000515146"/>
    </source>
</evidence>
<evidence type="ECO:0000313" key="5">
    <source>
        <dbReference type="RefSeq" id="XP_027206090.1"/>
    </source>
</evidence>
<dbReference type="AlphaFoldDB" id="A0A6P6YLM2"/>
<dbReference type="InterPro" id="IPR002509">
    <property type="entry name" value="NODB_dom"/>
</dbReference>
<feature type="region of interest" description="Disordered" evidence="1">
    <location>
        <begin position="140"/>
        <end position="189"/>
    </location>
</feature>
<dbReference type="Gene3D" id="3.20.20.370">
    <property type="entry name" value="Glycoside hydrolase/deacetylase"/>
    <property type="match status" value="1"/>
</dbReference>
<dbReference type="InterPro" id="IPR011330">
    <property type="entry name" value="Glyco_hydro/deAcase_b/a-brl"/>
</dbReference>